<protein>
    <submittedName>
        <fullName evidence="1">Uncharacterized protein</fullName>
    </submittedName>
</protein>
<name>A0A318RRY5_WILLI</name>
<keyword evidence="2" id="KW-1185">Reference proteome</keyword>
<proteinExistence type="predicted"/>
<organism evidence="1 2">
    <name type="scientific">Williamsia limnetica</name>
    <dbReference type="NCBI Taxonomy" id="882452"/>
    <lineage>
        <taxon>Bacteria</taxon>
        <taxon>Bacillati</taxon>
        <taxon>Actinomycetota</taxon>
        <taxon>Actinomycetes</taxon>
        <taxon>Mycobacteriales</taxon>
        <taxon>Nocardiaceae</taxon>
        <taxon>Williamsia</taxon>
    </lineage>
</organism>
<dbReference type="EMBL" id="QJSP01000011">
    <property type="protein sequence ID" value="PYE15041.1"/>
    <property type="molecule type" value="Genomic_DNA"/>
</dbReference>
<dbReference type="AlphaFoldDB" id="A0A318RRY5"/>
<accession>A0A318RRY5</accession>
<gene>
    <name evidence="1" type="ORF">DFR67_111116</name>
</gene>
<sequence>MQFQEVVNEVIGAVVPDDSGELASLTDQLITLPNATELKLALCVDRIDRLGLARRAGTTTSKWLQGNGAAPASAARWLRIGAGLSLRRPLPAYNRRTMTAAA</sequence>
<evidence type="ECO:0000313" key="1">
    <source>
        <dbReference type="EMBL" id="PYE15041.1"/>
    </source>
</evidence>
<comment type="caution">
    <text evidence="1">The sequence shown here is derived from an EMBL/GenBank/DDBJ whole genome shotgun (WGS) entry which is preliminary data.</text>
</comment>
<dbReference type="Proteomes" id="UP000247591">
    <property type="component" value="Unassembled WGS sequence"/>
</dbReference>
<reference evidence="1 2" key="1">
    <citation type="submission" date="2018-06" db="EMBL/GenBank/DDBJ databases">
        <title>Genomic Encyclopedia of Type Strains, Phase IV (KMG-IV): sequencing the most valuable type-strain genomes for metagenomic binning, comparative biology and taxonomic classification.</title>
        <authorList>
            <person name="Goeker M."/>
        </authorList>
    </citation>
    <scope>NUCLEOTIDE SEQUENCE [LARGE SCALE GENOMIC DNA]</scope>
    <source>
        <strain evidence="1 2">DSM 45521</strain>
    </source>
</reference>
<evidence type="ECO:0000313" key="2">
    <source>
        <dbReference type="Proteomes" id="UP000247591"/>
    </source>
</evidence>